<feature type="region of interest" description="Disordered" evidence="1">
    <location>
        <begin position="18"/>
        <end position="39"/>
    </location>
</feature>
<organism evidence="2 3">
    <name type="scientific">Colletotrichum nymphaeae SA-01</name>
    <dbReference type="NCBI Taxonomy" id="1460502"/>
    <lineage>
        <taxon>Eukaryota</taxon>
        <taxon>Fungi</taxon>
        <taxon>Dikarya</taxon>
        <taxon>Ascomycota</taxon>
        <taxon>Pezizomycotina</taxon>
        <taxon>Sordariomycetes</taxon>
        <taxon>Hypocreomycetidae</taxon>
        <taxon>Glomerellales</taxon>
        <taxon>Glomerellaceae</taxon>
        <taxon>Colletotrichum</taxon>
        <taxon>Colletotrichum acutatum species complex</taxon>
    </lineage>
</organism>
<dbReference type="EMBL" id="JEMN01001288">
    <property type="protein sequence ID" value="KXH41433.1"/>
    <property type="molecule type" value="Genomic_DNA"/>
</dbReference>
<feature type="compositionally biased region" description="Basic and acidic residues" evidence="1">
    <location>
        <begin position="77"/>
        <end position="118"/>
    </location>
</feature>
<evidence type="ECO:0000256" key="1">
    <source>
        <dbReference type="SAM" id="MobiDB-lite"/>
    </source>
</evidence>
<proteinExistence type="predicted"/>
<feature type="compositionally biased region" description="Low complexity" evidence="1">
    <location>
        <begin position="52"/>
        <end position="62"/>
    </location>
</feature>
<comment type="caution">
    <text evidence="2">The sequence shown here is derived from an EMBL/GenBank/DDBJ whole genome shotgun (WGS) entry which is preliminary data.</text>
</comment>
<dbReference type="Proteomes" id="UP000070054">
    <property type="component" value="Unassembled WGS sequence"/>
</dbReference>
<reference evidence="2 3" key="1">
    <citation type="submission" date="2014-02" db="EMBL/GenBank/DDBJ databases">
        <title>The genome sequence of Colletotrichum nymphaeae SA-01.</title>
        <authorList>
            <person name="Baroncelli R."/>
            <person name="Thon M.R."/>
        </authorList>
    </citation>
    <scope>NUCLEOTIDE SEQUENCE [LARGE SCALE GENOMIC DNA]</scope>
    <source>
        <strain evidence="2 3">SA-01</strain>
    </source>
</reference>
<keyword evidence="3" id="KW-1185">Reference proteome</keyword>
<evidence type="ECO:0000313" key="3">
    <source>
        <dbReference type="Proteomes" id="UP000070054"/>
    </source>
</evidence>
<sequence>MEIDPMYFPLKRHPVASAKAGRTGIMPIKPPEPKTSTKPVVSVVISGGATVAHASHPSSSAVLEKQPKMSPLRGAVRKQEKKEETRRNESTDRSLWTLKREPEGGVEARPREWLWGRR</sequence>
<evidence type="ECO:0000313" key="2">
    <source>
        <dbReference type="EMBL" id="KXH41433.1"/>
    </source>
</evidence>
<protein>
    <submittedName>
        <fullName evidence="2">Uncharacterized protein</fullName>
    </submittedName>
</protein>
<feature type="region of interest" description="Disordered" evidence="1">
    <location>
        <begin position="52"/>
        <end position="118"/>
    </location>
</feature>
<accession>A0A135SZT9</accession>
<name>A0A135SZT9_9PEZI</name>
<dbReference type="AlphaFoldDB" id="A0A135SZT9"/>
<gene>
    <name evidence="2" type="ORF">CNYM01_02618</name>
</gene>